<dbReference type="InterPro" id="IPR006148">
    <property type="entry name" value="Glc/Gal-6P_isomerase"/>
</dbReference>
<reference evidence="5" key="1">
    <citation type="submission" date="2017-08" db="EMBL/GenBank/DDBJ databases">
        <authorList>
            <person name="Alvarez-Ponce D."/>
            <person name="Weitzman C.L."/>
            <person name="Tillett R.L."/>
            <person name="Sandmeier F.C."/>
            <person name="Tracy C.R."/>
        </authorList>
    </citation>
    <scope>NUCLEOTIDE SEQUENCE [LARGE SCALE GENOMIC DNA]</scope>
    <source>
        <strain evidence="5">723</strain>
    </source>
</reference>
<accession>A0A269TJX9</accession>
<dbReference type="PANTHER" id="PTHR11280">
    <property type="entry name" value="GLUCOSAMINE-6-PHOSPHATE ISOMERASE"/>
    <property type="match status" value="1"/>
</dbReference>
<keyword evidence="1" id="KW-0378">Hydrolase</keyword>
<evidence type="ECO:0000313" key="5">
    <source>
        <dbReference type="Proteomes" id="UP000216943"/>
    </source>
</evidence>
<organism evidence="4 5">
    <name type="scientific">Mycoplasmopsis agassizii</name>
    <dbReference type="NCBI Taxonomy" id="33922"/>
    <lineage>
        <taxon>Bacteria</taxon>
        <taxon>Bacillati</taxon>
        <taxon>Mycoplasmatota</taxon>
        <taxon>Mycoplasmoidales</taxon>
        <taxon>Metamycoplasmataceae</taxon>
        <taxon>Mycoplasmopsis</taxon>
    </lineage>
</organism>
<gene>
    <name evidence="4" type="ORF">CJJ23_00300</name>
</gene>
<proteinExistence type="predicted"/>
<dbReference type="GO" id="GO:0005737">
    <property type="term" value="C:cytoplasm"/>
    <property type="evidence" value="ECO:0007669"/>
    <property type="project" value="TreeGrafter"/>
</dbReference>
<evidence type="ECO:0000256" key="1">
    <source>
        <dbReference type="ARBA" id="ARBA00022801"/>
    </source>
</evidence>
<dbReference type="Gene3D" id="3.40.50.1360">
    <property type="match status" value="1"/>
</dbReference>
<evidence type="ECO:0000256" key="2">
    <source>
        <dbReference type="ARBA" id="ARBA00023277"/>
    </source>
</evidence>
<dbReference type="Pfam" id="PF01182">
    <property type="entry name" value="Glucosamine_iso"/>
    <property type="match status" value="1"/>
</dbReference>
<comment type="caution">
    <text evidence="4">The sequence shown here is derived from an EMBL/GenBank/DDBJ whole genome shotgun (WGS) entry which is preliminary data.</text>
</comment>
<dbReference type="PANTHER" id="PTHR11280:SF5">
    <property type="entry name" value="GLUCOSAMINE-6-PHOSPHATE ISOMERASE"/>
    <property type="match status" value="1"/>
</dbReference>
<dbReference type="OrthoDB" id="9791139at2"/>
<dbReference type="GO" id="GO:0006046">
    <property type="term" value="P:N-acetylglucosamine catabolic process"/>
    <property type="evidence" value="ECO:0007669"/>
    <property type="project" value="TreeGrafter"/>
</dbReference>
<dbReference type="GO" id="GO:0042802">
    <property type="term" value="F:identical protein binding"/>
    <property type="evidence" value="ECO:0007669"/>
    <property type="project" value="TreeGrafter"/>
</dbReference>
<dbReference type="SUPFAM" id="SSF100950">
    <property type="entry name" value="NagB/RpiA/CoA transferase-like"/>
    <property type="match status" value="1"/>
</dbReference>
<protein>
    <submittedName>
        <fullName evidence="4">Glucosamine-6-phosphate deaminase</fullName>
    </submittedName>
</protein>
<dbReference type="InterPro" id="IPR004547">
    <property type="entry name" value="Glucosamine6P_isomerase"/>
</dbReference>
<dbReference type="GO" id="GO:0006043">
    <property type="term" value="P:glucosamine catabolic process"/>
    <property type="evidence" value="ECO:0007669"/>
    <property type="project" value="TreeGrafter"/>
</dbReference>
<evidence type="ECO:0000313" key="4">
    <source>
        <dbReference type="EMBL" id="PAK21772.1"/>
    </source>
</evidence>
<evidence type="ECO:0000259" key="3">
    <source>
        <dbReference type="Pfam" id="PF01182"/>
    </source>
</evidence>
<keyword evidence="2" id="KW-0119">Carbohydrate metabolism</keyword>
<dbReference type="GO" id="GO:0004342">
    <property type="term" value="F:glucosamine-6-phosphate deaminase activity"/>
    <property type="evidence" value="ECO:0007669"/>
    <property type="project" value="InterPro"/>
</dbReference>
<feature type="domain" description="Glucosamine/galactosamine-6-phosphate isomerase" evidence="3">
    <location>
        <begin position="11"/>
        <end position="227"/>
    </location>
</feature>
<dbReference type="GO" id="GO:0005975">
    <property type="term" value="P:carbohydrate metabolic process"/>
    <property type="evidence" value="ECO:0007669"/>
    <property type="project" value="InterPro"/>
</dbReference>
<sequence>MKVIIFEKLSDLHQYVADKFVNQIKLKKDSVLGFATGVSPLDTYKLLVDDYQKNNRDWSQITTFNLDEFVGIDPNHREAFIAQMSNNLFKHLNINPKNINIPSSLAPNPEQEARDYENKIRTIGGVDLQYISLGVNGHMAYNEPGTDFNSNTHVANLTQDTIIDMVNKGKFATFFDSPTQAITVGIQTLLNYTKKAMMVSFGLSKAEVTRAMLEDKPNSKVTASYLQLHKDCVFILDNEAASLLSEKTLKLAERR</sequence>
<dbReference type="InterPro" id="IPR037171">
    <property type="entry name" value="NagB/RpiA_transferase-like"/>
</dbReference>
<dbReference type="EMBL" id="NQNY01000001">
    <property type="protein sequence ID" value="PAK21772.1"/>
    <property type="molecule type" value="Genomic_DNA"/>
</dbReference>
<name>A0A269TJX9_9BACT</name>
<dbReference type="GO" id="GO:0019262">
    <property type="term" value="P:N-acetylneuraminate catabolic process"/>
    <property type="evidence" value="ECO:0007669"/>
    <property type="project" value="TreeGrafter"/>
</dbReference>
<dbReference type="AlphaFoldDB" id="A0A269TJX9"/>
<dbReference type="CDD" id="cd01399">
    <property type="entry name" value="GlcN6P_deaminase"/>
    <property type="match status" value="1"/>
</dbReference>
<dbReference type="Proteomes" id="UP000216943">
    <property type="component" value="Unassembled WGS sequence"/>
</dbReference>